<dbReference type="Proteomes" id="UP001500420">
    <property type="component" value="Unassembled WGS sequence"/>
</dbReference>
<dbReference type="EMBL" id="BAAADV010000001">
    <property type="protein sequence ID" value="GAA0660556.1"/>
    <property type="molecule type" value="Genomic_DNA"/>
</dbReference>
<reference evidence="2 3" key="1">
    <citation type="journal article" date="2019" name="Int. J. Syst. Evol. Microbiol.">
        <title>The Global Catalogue of Microorganisms (GCM) 10K type strain sequencing project: providing services to taxonomists for standard genome sequencing and annotation.</title>
        <authorList>
            <consortium name="The Broad Institute Genomics Platform"/>
            <consortium name="The Broad Institute Genome Sequencing Center for Infectious Disease"/>
            <person name="Wu L."/>
            <person name="Ma J."/>
        </authorList>
    </citation>
    <scope>NUCLEOTIDE SEQUENCE [LARGE SCALE GENOMIC DNA]</scope>
    <source>
        <strain evidence="2 3">JCM 16328</strain>
    </source>
</reference>
<dbReference type="RefSeq" id="WP_343771819.1">
    <property type="nucleotide sequence ID" value="NZ_BAAADV010000001.1"/>
</dbReference>
<dbReference type="SUPFAM" id="SSF46785">
    <property type="entry name" value="Winged helix' DNA-binding domain"/>
    <property type="match status" value="1"/>
</dbReference>
<evidence type="ECO:0000313" key="3">
    <source>
        <dbReference type="Proteomes" id="UP001500420"/>
    </source>
</evidence>
<protein>
    <submittedName>
        <fullName evidence="2">Helix-turn-helix domain-containing protein</fullName>
    </submittedName>
</protein>
<dbReference type="AlphaFoldDB" id="A0AAV3T3N4"/>
<feature type="compositionally biased region" description="Basic and acidic residues" evidence="1">
    <location>
        <begin position="102"/>
        <end position="121"/>
    </location>
</feature>
<gene>
    <name evidence="2" type="ORF">GCM10009020_00720</name>
</gene>
<proteinExistence type="predicted"/>
<sequence>MSQERSEQPIDDDAAPERLLAALGGKYSAQILAATRTPTSAQALSDSLGIPIATCYRRIEDLTEAGLLRCEGRQLSEEGRRTSVYRRTLDGLTLDFTGDEPTIDREERSEAKNRLQDQLDE</sequence>
<organism evidence="2 3">
    <name type="scientific">Natronoarchaeum mannanilyticum</name>
    <dbReference type="NCBI Taxonomy" id="926360"/>
    <lineage>
        <taxon>Archaea</taxon>
        <taxon>Methanobacteriati</taxon>
        <taxon>Methanobacteriota</taxon>
        <taxon>Stenosarchaea group</taxon>
        <taxon>Halobacteria</taxon>
        <taxon>Halobacteriales</taxon>
        <taxon>Natronoarchaeaceae</taxon>
    </lineage>
</organism>
<dbReference type="Pfam" id="PF12840">
    <property type="entry name" value="HTH_20"/>
    <property type="match status" value="1"/>
</dbReference>
<keyword evidence="3" id="KW-1185">Reference proteome</keyword>
<feature type="region of interest" description="Disordered" evidence="1">
    <location>
        <begin position="97"/>
        <end position="121"/>
    </location>
</feature>
<evidence type="ECO:0000256" key="1">
    <source>
        <dbReference type="SAM" id="MobiDB-lite"/>
    </source>
</evidence>
<dbReference type="InterPro" id="IPR036388">
    <property type="entry name" value="WH-like_DNA-bd_sf"/>
</dbReference>
<comment type="caution">
    <text evidence="2">The sequence shown here is derived from an EMBL/GenBank/DDBJ whole genome shotgun (WGS) entry which is preliminary data.</text>
</comment>
<dbReference type="InterPro" id="IPR036390">
    <property type="entry name" value="WH_DNA-bd_sf"/>
</dbReference>
<evidence type="ECO:0000313" key="2">
    <source>
        <dbReference type="EMBL" id="GAA0660556.1"/>
    </source>
</evidence>
<dbReference type="Gene3D" id="1.10.10.10">
    <property type="entry name" value="Winged helix-like DNA-binding domain superfamily/Winged helix DNA-binding domain"/>
    <property type="match status" value="1"/>
</dbReference>
<name>A0AAV3T3N4_9EURY</name>
<accession>A0AAV3T3N4</accession>